<proteinExistence type="inferred from homology"/>
<feature type="binding site" evidence="4">
    <location>
        <position position="57"/>
    </location>
    <ligand>
        <name>glyoxylate</name>
        <dbReference type="ChEBI" id="CHEBI:36655"/>
    </ligand>
</feature>
<feature type="binding site" evidence="4">
    <location>
        <begin position="310"/>
        <end position="314"/>
    </location>
    <ligand>
        <name>FMN</name>
        <dbReference type="ChEBI" id="CHEBI:58210"/>
    </ligand>
</feature>
<dbReference type="OMA" id="EYDYPIA"/>
<dbReference type="Proteomes" id="UP000008493">
    <property type="component" value="Unassembled WGS sequence"/>
</dbReference>
<dbReference type="Gene3D" id="3.20.20.70">
    <property type="entry name" value="Aldolase class I"/>
    <property type="match status" value="2"/>
</dbReference>
<evidence type="ECO:0000256" key="3">
    <source>
        <dbReference type="ARBA" id="ARBA00024042"/>
    </source>
</evidence>
<keyword evidence="4" id="KW-0288">FMN</keyword>
<dbReference type="GO" id="GO:0016491">
    <property type="term" value="F:oxidoreductase activity"/>
    <property type="evidence" value="ECO:0007669"/>
    <property type="project" value="UniProtKB-KW"/>
</dbReference>
<dbReference type="InterPro" id="IPR012133">
    <property type="entry name" value="Alpha-hydoxy_acid_DH_FMN"/>
</dbReference>
<name>K5WUP4_AGABU</name>
<dbReference type="PANTHER" id="PTHR10578:SF143">
    <property type="entry name" value="FMN-DEPENDENT ALPHA-HYDROXY ACID DEHYDROGENASE PB1A11.03"/>
    <property type="match status" value="1"/>
</dbReference>
<evidence type="ECO:0000256" key="4">
    <source>
        <dbReference type="PIRSR" id="PIRSR000138-2"/>
    </source>
</evidence>
<dbReference type="InterPro" id="IPR037396">
    <property type="entry name" value="FMN_HAD"/>
</dbReference>
<keyword evidence="4" id="KW-0285">Flavoprotein</keyword>
<feature type="region of interest" description="Disordered" evidence="5">
    <location>
        <begin position="1"/>
        <end position="34"/>
    </location>
</feature>
<dbReference type="InterPro" id="IPR000262">
    <property type="entry name" value="FMN-dep_DH"/>
</dbReference>
<keyword evidence="2" id="KW-0560">Oxidoreductase</keyword>
<protein>
    <recommendedName>
        <fullName evidence="6">FMN hydroxy acid dehydrogenase domain-containing protein</fullName>
    </recommendedName>
</protein>
<evidence type="ECO:0000259" key="6">
    <source>
        <dbReference type="PROSITE" id="PS51349"/>
    </source>
</evidence>
<feature type="compositionally biased region" description="Polar residues" evidence="5">
    <location>
        <begin position="13"/>
        <end position="22"/>
    </location>
</feature>
<dbReference type="STRING" id="597362.K5WUP4"/>
<dbReference type="InterPro" id="IPR013785">
    <property type="entry name" value="Aldolase_TIM"/>
</dbReference>
<dbReference type="PIRSF" id="PIRSF000138">
    <property type="entry name" value="Al-hdrx_acd_dh"/>
    <property type="match status" value="1"/>
</dbReference>
<dbReference type="eggNOG" id="KOG0538">
    <property type="taxonomic scope" value="Eukaryota"/>
</dbReference>
<dbReference type="SUPFAM" id="SSF51395">
    <property type="entry name" value="FMN-linked oxidoreductases"/>
    <property type="match status" value="1"/>
</dbReference>
<dbReference type="PROSITE" id="PS51349">
    <property type="entry name" value="FMN_HYDROXY_ACID_DH_2"/>
    <property type="match status" value="1"/>
</dbReference>
<dbReference type="KEGG" id="abp:AGABI1DRAFT106734"/>
<dbReference type="PANTHER" id="PTHR10578">
    <property type="entry name" value="S -2-HYDROXY-ACID OXIDASE-RELATED"/>
    <property type="match status" value="1"/>
</dbReference>
<dbReference type="InParanoid" id="K5WUP4"/>
<dbReference type="Pfam" id="PF01070">
    <property type="entry name" value="FMN_dh"/>
    <property type="match status" value="1"/>
</dbReference>
<gene>
    <name evidence="7" type="ORF">AGABI1DRAFT_106734</name>
</gene>
<dbReference type="RefSeq" id="XP_007329906.1">
    <property type="nucleotide sequence ID" value="XM_007329844.1"/>
</dbReference>
<feature type="binding site" evidence="4">
    <location>
        <position position="248"/>
    </location>
    <ligand>
        <name>FMN</name>
        <dbReference type="ChEBI" id="CHEBI:58210"/>
    </ligand>
</feature>
<evidence type="ECO:0000313" key="7">
    <source>
        <dbReference type="EMBL" id="EKM79156.1"/>
    </source>
</evidence>
<accession>K5WUP4</accession>
<reference evidence="8" key="1">
    <citation type="journal article" date="2012" name="Proc. Natl. Acad. Sci. U.S.A.">
        <title>Genome sequence of the button mushroom Agaricus bisporus reveals mechanisms governing adaptation to a humic-rich ecological niche.</title>
        <authorList>
            <person name="Morin E."/>
            <person name="Kohler A."/>
            <person name="Baker A.R."/>
            <person name="Foulongne-Oriol M."/>
            <person name="Lombard V."/>
            <person name="Nagy L.G."/>
            <person name="Ohm R.A."/>
            <person name="Patyshakuliyeva A."/>
            <person name="Brun A."/>
            <person name="Aerts A.L."/>
            <person name="Bailey A.M."/>
            <person name="Billette C."/>
            <person name="Coutinho P.M."/>
            <person name="Deakin G."/>
            <person name="Doddapaneni H."/>
            <person name="Floudas D."/>
            <person name="Grimwood J."/>
            <person name="Hilden K."/>
            <person name="Kuees U."/>
            <person name="LaButti K.M."/>
            <person name="Lapidus A."/>
            <person name="Lindquist E.A."/>
            <person name="Lucas S.M."/>
            <person name="Murat C."/>
            <person name="Riley R.W."/>
            <person name="Salamov A.A."/>
            <person name="Schmutz J."/>
            <person name="Subramanian V."/>
            <person name="Woesten H.A.B."/>
            <person name="Xu J."/>
            <person name="Eastwood D.C."/>
            <person name="Foster G.D."/>
            <person name="Sonnenberg A.S."/>
            <person name="Cullen D."/>
            <person name="de Vries R.P."/>
            <person name="Lundell T."/>
            <person name="Hibbett D.S."/>
            <person name="Henrissat B."/>
            <person name="Burton K.S."/>
            <person name="Kerrigan R.W."/>
            <person name="Challen M.P."/>
            <person name="Grigoriev I.V."/>
            <person name="Martin F."/>
        </authorList>
    </citation>
    <scope>NUCLEOTIDE SEQUENCE [LARGE SCALE GENOMIC DNA]</scope>
    <source>
        <strain evidence="8">JB137-S8 / ATCC MYA-4627 / FGSC 10392</strain>
    </source>
</reference>
<dbReference type="EMBL" id="JH971390">
    <property type="protein sequence ID" value="EKM79156.1"/>
    <property type="molecule type" value="Genomic_DNA"/>
</dbReference>
<organism evidence="7 8">
    <name type="scientific">Agaricus bisporus var. burnettii (strain JB137-S8 / ATCC MYA-4627 / FGSC 10392)</name>
    <name type="common">White button mushroom</name>
    <dbReference type="NCBI Taxonomy" id="597362"/>
    <lineage>
        <taxon>Eukaryota</taxon>
        <taxon>Fungi</taxon>
        <taxon>Dikarya</taxon>
        <taxon>Basidiomycota</taxon>
        <taxon>Agaricomycotina</taxon>
        <taxon>Agaricomycetes</taxon>
        <taxon>Agaricomycetidae</taxon>
        <taxon>Agaricales</taxon>
        <taxon>Agaricineae</taxon>
        <taxon>Agaricaceae</taxon>
        <taxon>Agaricus</taxon>
    </lineage>
</organism>
<dbReference type="HOGENOM" id="CLU_020639_0_1_1"/>
<dbReference type="GeneID" id="18822315"/>
<evidence type="ECO:0000313" key="8">
    <source>
        <dbReference type="Proteomes" id="UP000008493"/>
    </source>
</evidence>
<dbReference type="AlphaFoldDB" id="K5WUP4"/>
<dbReference type="GO" id="GO:0010181">
    <property type="term" value="F:FMN binding"/>
    <property type="evidence" value="ECO:0007669"/>
    <property type="project" value="InterPro"/>
</dbReference>
<feature type="binding site" evidence="4">
    <location>
        <begin position="333"/>
        <end position="334"/>
    </location>
    <ligand>
        <name>FMN</name>
        <dbReference type="ChEBI" id="CHEBI:58210"/>
    </ligand>
</feature>
<feature type="binding site" evidence="4">
    <location>
        <position position="270"/>
    </location>
    <ligand>
        <name>FMN</name>
        <dbReference type="ChEBI" id="CHEBI:58210"/>
    </ligand>
</feature>
<evidence type="ECO:0000256" key="2">
    <source>
        <dbReference type="ARBA" id="ARBA00023002"/>
    </source>
</evidence>
<evidence type="ECO:0000256" key="1">
    <source>
        <dbReference type="ARBA" id="ARBA00001917"/>
    </source>
</evidence>
<feature type="domain" description="FMN hydroxy acid dehydrogenase" evidence="6">
    <location>
        <begin position="31"/>
        <end position="384"/>
    </location>
</feature>
<keyword evidence="8" id="KW-1185">Reference proteome</keyword>
<sequence>MSNQAGETKKNQSKWSSYTTEIYASRRPPQPLGTVVPEDIEKRAKEKLKDYPENFMYGYGNAGINLTSRANRRAYEKFCITPRMLVDATIRDLSVNLFGKTYSAPLLMTPMGCQCLFHPEGEEAPARAAGKLGIPLILICSVDVVGLGWRTHDLDTAFHPFGHGVGTQIASSDPVFMARYGLKPITKTNIGWPYRPEVQEKKIQEGDEEAKTLALIGEEFVKECTGRSYTWEDFRALKKRWGGLLILKGLQHVADVEKAIDYGIDGVVVSTQGGRQVDGAVPALYALERIAKSPKVRAAQQSGKLTLLCDSGIRTGPDIFKALALGAQAILLGRPWLYGMVLAGEAGVEQVIRHTLADLDNTMANAGYPNIADFQGKGEEVLTKLDF</sequence>
<evidence type="ECO:0000256" key="5">
    <source>
        <dbReference type="SAM" id="MobiDB-lite"/>
    </source>
</evidence>
<dbReference type="OrthoDB" id="25826at2759"/>
<comment type="similarity">
    <text evidence="3">Belongs to the FMN-dependent alpha-hydroxy acid dehydrogenase family.</text>
</comment>
<dbReference type="FunCoup" id="K5WUP4">
    <property type="interactions" value="96"/>
</dbReference>
<feature type="binding site" evidence="4">
    <location>
        <begin position="110"/>
        <end position="112"/>
    </location>
    <ligand>
        <name>FMN</name>
        <dbReference type="ChEBI" id="CHEBI:58210"/>
    </ligand>
</feature>
<feature type="binding site" evidence="4">
    <location>
        <position position="275"/>
    </location>
    <ligand>
        <name>glyoxylate</name>
        <dbReference type="ChEBI" id="CHEBI:36655"/>
    </ligand>
</feature>
<comment type="cofactor">
    <cofactor evidence="1">
        <name>FMN</name>
        <dbReference type="ChEBI" id="CHEBI:58210"/>
    </cofactor>
</comment>